<feature type="compositionally biased region" description="Basic and acidic residues" evidence="1">
    <location>
        <begin position="1"/>
        <end position="18"/>
    </location>
</feature>
<organism evidence="2 3">
    <name type="scientific">Vagococcus allomyrinae</name>
    <dbReference type="NCBI Taxonomy" id="2794353"/>
    <lineage>
        <taxon>Bacteria</taxon>
        <taxon>Bacillati</taxon>
        <taxon>Bacillota</taxon>
        <taxon>Bacilli</taxon>
        <taxon>Lactobacillales</taxon>
        <taxon>Enterococcaceae</taxon>
        <taxon>Vagococcus</taxon>
    </lineage>
</organism>
<reference evidence="2" key="1">
    <citation type="submission" date="2020-12" db="EMBL/GenBank/DDBJ databases">
        <title>Vagococcus allomyrinae sp. nov. and Enterococcus lavae sp. nov., isolated from the larvae of Allomyrina dichotoma.</title>
        <authorList>
            <person name="Lee S.D."/>
        </authorList>
    </citation>
    <scope>NUCLEOTIDE SEQUENCE</scope>
    <source>
        <strain evidence="2">BWB3-3</strain>
    </source>
</reference>
<accession>A0A940SX95</accession>
<name>A0A940SX95_9ENTE</name>
<comment type="caution">
    <text evidence="2">The sequence shown here is derived from an EMBL/GenBank/DDBJ whole genome shotgun (WGS) entry which is preliminary data.</text>
</comment>
<feature type="region of interest" description="Disordered" evidence="1">
    <location>
        <begin position="1"/>
        <end position="26"/>
    </location>
</feature>
<evidence type="ECO:0000313" key="3">
    <source>
        <dbReference type="Proteomes" id="UP000674938"/>
    </source>
</evidence>
<sequence>MNPYEQAKDFHDKFHPSENHQPTLFSPQEAGYRAGFKAEELVEFLYAAANNDQQEFKDLIEGLKESIDQAVIKIETKAEPVVDPLVEEVDALIDTLYFTYGSFVLMGVDPTDLFNIVHEANMGKLFPDGMPHFHPVTGKVMKPENWERDFAPEKKIKSELLKQSRE</sequence>
<dbReference type="InterPro" id="IPR021130">
    <property type="entry name" value="PRib-ATP_PPHydrolase-like"/>
</dbReference>
<keyword evidence="2" id="KW-0378">Hydrolase</keyword>
<dbReference type="Gene3D" id="1.10.3420.10">
    <property type="entry name" value="putative ntp pyrophosphohydrolase like domain"/>
    <property type="match status" value="1"/>
</dbReference>
<protein>
    <submittedName>
        <fullName evidence="2">HAD family hydrolase</fullName>
    </submittedName>
</protein>
<dbReference type="EMBL" id="JAEEGA010000022">
    <property type="protein sequence ID" value="MBP1044085.1"/>
    <property type="molecule type" value="Genomic_DNA"/>
</dbReference>
<dbReference type="Pfam" id="PF01503">
    <property type="entry name" value="PRA-PH"/>
    <property type="match status" value="1"/>
</dbReference>
<gene>
    <name evidence="2" type="ORF">I6N95_24040</name>
</gene>
<dbReference type="Proteomes" id="UP000674938">
    <property type="component" value="Unassembled WGS sequence"/>
</dbReference>
<dbReference type="AlphaFoldDB" id="A0A940SX95"/>
<proteinExistence type="predicted"/>
<dbReference type="RefSeq" id="WP_209532246.1">
    <property type="nucleotide sequence ID" value="NZ_JAEEGA010000022.1"/>
</dbReference>
<evidence type="ECO:0000313" key="2">
    <source>
        <dbReference type="EMBL" id="MBP1044085.1"/>
    </source>
</evidence>
<dbReference type="InterPro" id="IPR023292">
    <property type="entry name" value="NTP_PyroPHydrolase-like_dom_sf"/>
</dbReference>
<keyword evidence="3" id="KW-1185">Reference proteome</keyword>
<dbReference type="GO" id="GO:0016787">
    <property type="term" value="F:hydrolase activity"/>
    <property type="evidence" value="ECO:0007669"/>
    <property type="project" value="UniProtKB-KW"/>
</dbReference>
<evidence type="ECO:0000256" key="1">
    <source>
        <dbReference type="SAM" id="MobiDB-lite"/>
    </source>
</evidence>